<dbReference type="Gene3D" id="3.30.160.60">
    <property type="entry name" value="Classic Zinc Finger"/>
    <property type="match status" value="1"/>
</dbReference>
<organism evidence="6 7">
    <name type="scientific">Monilinia fructicola</name>
    <name type="common">Brown rot fungus</name>
    <name type="synonym">Ciboria fructicola</name>
    <dbReference type="NCBI Taxonomy" id="38448"/>
    <lineage>
        <taxon>Eukaryota</taxon>
        <taxon>Fungi</taxon>
        <taxon>Dikarya</taxon>
        <taxon>Ascomycota</taxon>
        <taxon>Pezizomycotina</taxon>
        <taxon>Leotiomycetes</taxon>
        <taxon>Helotiales</taxon>
        <taxon>Sclerotiniaceae</taxon>
        <taxon>Monilinia</taxon>
    </lineage>
</organism>
<proteinExistence type="predicted"/>
<dbReference type="InterPro" id="IPR013087">
    <property type="entry name" value="Znf_C2H2_type"/>
</dbReference>
<dbReference type="SUPFAM" id="SSF57667">
    <property type="entry name" value="beta-beta-alpha zinc fingers"/>
    <property type="match status" value="1"/>
</dbReference>
<evidence type="ECO:0000259" key="5">
    <source>
        <dbReference type="PROSITE" id="PS50157"/>
    </source>
</evidence>
<evidence type="ECO:0000256" key="4">
    <source>
        <dbReference type="PROSITE-ProRule" id="PRU00042"/>
    </source>
</evidence>
<dbReference type="Proteomes" id="UP000322873">
    <property type="component" value="Unassembled WGS sequence"/>
</dbReference>
<name>A0A5M9J6H1_MONFR</name>
<accession>A0A5M9J6H1</accession>
<dbReference type="InterPro" id="IPR036236">
    <property type="entry name" value="Znf_C2H2_sf"/>
</dbReference>
<dbReference type="GO" id="GO:0008270">
    <property type="term" value="F:zinc ion binding"/>
    <property type="evidence" value="ECO:0007669"/>
    <property type="project" value="UniProtKB-KW"/>
</dbReference>
<evidence type="ECO:0000256" key="3">
    <source>
        <dbReference type="ARBA" id="ARBA00022833"/>
    </source>
</evidence>
<evidence type="ECO:0000256" key="1">
    <source>
        <dbReference type="ARBA" id="ARBA00022723"/>
    </source>
</evidence>
<keyword evidence="7" id="KW-1185">Reference proteome</keyword>
<gene>
    <name evidence="6" type="ORF">EYC84_010857</name>
</gene>
<dbReference type="FunFam" id="3.30.160.60:FF:000446">
    <property type="entry name" value="Zinc finger protein"/>
    <property type="match status" value="1"/>
</dbReference>
<keyword evidence="3" id="KW-0862">Zinc</keyword>
<reference evidence="6 7" key="1">
    <citation type="submission" date="2019-06" db="EMBL/GenBank/DDBJ databases">
        <title>Genome Sequence of the Brown Rot Fungal Pathogen Monilinia fructicola.</title>
        <authorList>
            <person name="De Miccolis Angelini R.M."/>
            <person name="Landi L."/>
            <person name="Abate D."/>
            <person name="Pollastro S."/>
            <person name="Romanazzi G."/>
            <person name="Faretra F."/>
        </authorList>
    </citation>
    <scope>NUCLEOTIDE SEQUENCE [LARGE SCALE GENOMIC DNA]</scope>
    <source>
        <strain evidence="6 7">Mfrc123</strain>
    </source>
</reference>
<dbReference type="PROSITE" id="PS50157">
    <property type="entry name" value="ZINC_FINGER_C2H2_2"/>
    <property type="match status" value="1"/>
</dbReference>
<comment type="caution">
    <text evidence="6">The sequence shown here is derived from an EMBL/GenBank/DDBJ whole genome shotgun (WGS) entry which is preliminary data.</text>
</comment>
<dbReference type="AlphaFoldDB" id="A0A5M9J6H1"/>
<feature type="domain" description="C2H2-type" evidence="5">
    <location>
        <begin position="134"/>
        <end position="157"/>
    </location>
</feature>
<evidence type="ECO:0000313" key="6">
    <source>
        <dbReference type="EMBL" id="KAA8565108.1"/>
    </source>
</evidence>
<sequence>MLVADFIVDDRRRYPVPPSFEPSATVDIQKVCGQSNASEDPFVQDDHLGCFEPLPYTPYHIFSNSSALNADYEQSLESVEGSLDIQAQYNLGSNQSVSSPHAELFQQHNLNDQALHEQSEPQFNAESSATVTNPTCPECQRTFARACDLNVHMKSHTLPFKCPKPSCAFRGSRYLKDQERHVKEKHPELRLNAKRYFCPMDSCKHSRAKGKGFPRKDNFERHVKNCKCRSG</sequence>
<dbReference type="PROSITE" id="PS00028">
    <property type="entry name" value="ZINC_FINGER_C2H2_1"/>
    <property type="match status" value="1"/>
</dbReference>
<protein>
    <recommendedName>
        <fullName evidence="5">C2H2-type domain-containing protein</fullName>
    </recommendedName>
</protein>
<dbReference type="EMBL" id="VICG01000014">
    <property type="protein sequence ID" value="KAA8565108.1"/>
    <property type="molecule type" value="Genomic_DNA"/>
</dbReference>
<evidence type="ECO:0000313" key="7">
    <source>
        <dbReference type="Proteomes" id="UP000322873"/>
    </source>
</evidence>
<evidence type="ECO:0000256" key="2">
    <source>
        <dbReference type="ARBA" id="ARBA00022771"/>
    </source>
</evidence>
<keyword evidence="1" id="KW-0479">Metal-binding</keyword>
<keyword evidence="2 4" id="KW-0863">Zinc-finger</keyword>
<dbReference type="SMART" id="SM00355">
    <property type="entry name" value="ZnF_C2H2"/>
    <property type="match status" value="3"/>
</dbReference>